<dbReference type="Pfam" id="PF13499">
    <property type="entry name" value="EF-hand_7"/>
    <property type="match status" value="1"/>
</dbReference>
<feature type="repeat" description="WD" evidence="4">
    <location>
        <begin position="364"/>
        <end position="395"/>
    </location>
</feature>
<organism evidence="7 9">
    <name type="scientific">Durusdinium trenchii</name>
    <dbReference type="NCBI Taxonomy" id="1381693"/>
    <lineage>
        <taxon>Eukaryota</taxon>
        <taxon>Sar</taxon>
        <taxon>Alveolata</taxon>
        <taxon>Dinophyceae</taxon>
        <taxon>Suessiales</taxon>
        <taxon>Symbiodiniaceae</taxon>
        <taxon>Durusdinium</taxon>
    </lineage>
</organism>
<evidence type="ECO:0000256" key="3">
    <source>
        <dbReference type="ARBA" id="ARBA00022837"/>
    </source>
</evidence>
<dbReference type="CDD" id="cd00051">
    <property type="entry name" value="EFh"/>
    <property type="match status" value="1"/>
</dbReference>
<proteinExistence type="predicted"/>
<feature type="coiled-coil region" evidence="5">
    <location>
        <begin position="419"/>
        <end position="463"/>
    </location>
</feature>
<feature type="repeat" description="WD" evidence="4">
    <location>
        <begin position="478"/>
        <end position="521"/>
    </location>
</feature>
<dbReference type="InterPro" id="IPR001680">
    <property type="entry name" value="WD40_rpt"/>
</dbReference>
<dbReference type="PROSITE" id="PS50222">
    <property type="entry name" value="EF_HAND_2"/>
    <property type="match status" value="2"/>
</dbReference>
<evidence type="ECO:0000313" key="9">
    <source>
        <dbReference type="Proteomes" id="UP001642484"/>
    </source>
</evidence>
<keyword evidence="9" id="KW-1185">Reference proteome</keyword>
<evidence type="ECO:0000256" key="1">
    <source>
        <dbReference type="ARBA" id="ARBA00022574"/>
    </source>
</evidence>
<dbReference type="Gene3D" id="1.10.238.10">
    <property type="entry name" value="EF-hand"/>
    <property type="match status" value="1"/>
</dbReference>
<dbReference type="InterPro" id="IPR002048">
    <property type="entry name" value="EF_hand_dom"/>
</dbReference>
<dbReference type="EMBL" id="CAXAMN010010058">
    <property type="protein sequence ID" value="CAK9030670.1"/>
    <property type="molecule type" value="Genomic_DNA"/>
</dbReference>
<gene>
    <name evidence="7" type="ORF">CCMP2556_LOCUS17966</name>
    <name evidence="8" type="ORF">CCMP2556_LOCUS17976</name>
</gene>
<feature type="repeat" description="WD" evidence="4">
    <location>
        <begin position="273"/>
        <end position="314"/>
    </location>
</feature>
<dbReference type="Proteomes" id="UP001642484">
    <property type="component" value="Unassembled WGS sequence"/>
</dbReference>
<dbReference type="SMART" id="SM00320">
    <property type="entry name" value="WD40"/>
    <property type="match status" value="7"/>
</dbReference>
<dbReference type="Pfam" id="PF00400">
    <property type="entry name" value="WD40"/>
    <property type="match status" value="2"/>
</dbReference>
<dbReference type="InterPro" id="IPR018247">
    <property type="entry name" value="EF_Hand_1_Ca_BS"/>
</dbReference>
<dbReference type="InterPro" id="IPR050505">
    <property type="entry name" value="WDR55/POC1"/>
</dbReference>
<name>A0ABP0KUV8_9DINO</name>
<dbReference type="InterPro" id="IPR036322">
    <property type="entry name" value="WD40_repeat_dom_sf"/>
</dbReference>
<dbReference type="Gene3D" id="2.130.10.10">
    <property type="entry name" value="YVTN repeat-like/Quinoprotein amine dehydrogenase"/>
    <property type="match status" value="2"/>
</dbReference>
<dbReference type="PROSITE" id="PS50294">
    <property type="entry name" value="WD_REPEATS_REGION"/>
    <property type="match status" value="1"/>
</dbReference>
<dbReference type="InterPro" id="IPR015943">
    <property type="entry name" value="WD40/YVTN_repeat-like_dom_sf"/>
</dbReference>
<evidence type="ECO:0000256" key="4">
    <source>
        <dbReference type="PROSITE-ProRule" id="PRU00221"/>
    </source>
</evidence>
<keyword evidence="5" id="KW-0175">Coiled coil</keyword>
<dbReference type="SMART" id="SM00054">
    <property type="entry name" value="EFh"/>
    <property type="match status" value="2"/>
</dbReference>
<evidence type="ECO:0000256" key="5">
    <source>
        <dbReference type="SAM" id="Coils"/>
    </source>
</evidence>
<feature type="domain" description="EF-hand" evidence="6">
    <location>
        <begin position="33"/>
        <end position="68"/>
    </location>
</feature>
<evidence type="ECO:0000259" key="6">
    <source>
        <dbReference type="PROSITE" id="PS50222"/>
    </source>
</evidence>
<evidence type="ECO:0000313" key="8">
    <source>
        <dbReference type="EMBL" id="CAK9030695.1"/>
    </source>
</evidence>
<accession>A0ABP0KUV8</accession>
<dbReference type="PROSITE" id="PS50082">
    <property type="entry name" value="WD_REPEATS_2"/>
    <property type="match status" value="3"/>
</dbReference>
<feature type="domain" description="EF-hand" evidence="6">
    <location>
        <begin position="69"/>
        <end position="104"/>
    </location>
</feature>
<dbReference type="SUPFAM" id="SSF50978">
    <property type="entry name" value="WD40 repeat-like"/>
    <property type="match status" value="1"/>
</dbReference>
<protein>
    <recommendedName>
        <fullName evidence="6">EF-hand domain-containing protein</fullName>
    </recommendedName>
</protein>
<reference evidence="7 9" key="1">
    <citation type="submission" date="2024-02" db="EMBL/GenBank/DDBJ databases">
        <authorList>
            <person name="Chen Y."/>
            <person name="Shah S."/>
            <person name="Dougan E. K."/>
            <person name="Thang M."/>
            <person name="Chan C."/>
        </authorList>
    </citation>
    <scope>NUCLEOTIDE SEQUENCE [LARGE SCALE GENOMIC DNA]</scope>
</reference>
<dbReference type="EMBL" id="CAXAMN010010069">
    <property type="protein sequence ID" value="CAK9030695.1"/>
    <property type="molecule type" value="Genomic_DNA"/>
</dbReference>
<comment type="caution">
    <text evidence="7">The sequence shown here is derived from an EMBL/GenBank/DDBJ whole genome shotgun (WGS) entry which is preliminary data.</text>
</comment>
<sequence length="531" mass="58043">MFCRWAQASCEEEEISAMAPRSPSKLAADDTPMDPEELKQVFQRIDLDNSGTLELEELETAARELGVKCSKNSLKKVFKLIDIDQSGSIDFDEFSIFFAKVSNPDRIKEVLSQASAAFLDYRNSVEQDPSFAKHFPIPQAVKPAAKYNRHLNATVESVRWVGDGIFLAATGEGKLLSFDISGGDEPLKRCEVGSPVYCMDAHAGGRGVLVGYGTKTDNMVLWNMAEDQVAQRFQGQTTPIFSCCLGKDIALSGGKDGMVVLNDLETGACIRTWQVHEGLVTSIALAKDGHQVCTASRDGRVVVFDINAGELPACLVSDIEDAAAGYTVCHAVWCGEDELLSAGDDYCVKRWDVRKPRDPPLASYMGHTSCVRSLAVSPDGSLFASGAVDSSVRLWAMKPTGLRSRLSKTEDGASISDFLEQLKKRREEVIERVHEGEGDLSEVRELNEEIETLEQKAKEKGDKGIIDSSGYIRALLGLSGHTLTVGTLAWQDYEGGHRILSGSQDEAVCVFDFTDEEIMEGFSTMTRQCSS</sequence>
<keyword evidence="3" id="KW-0106">Calcium</keyword>
<dbReference type="PROSITE" id="PS00018">
    <property type="entry name" value="EF_HAND_1"/>
    <property type="match status" value="2"/>
</dbReference>
<dbReference type="PANTHER" id="PTHR44019:SF8">
    <property type="entry name" value="POC1 CENTRIOLAR PROTEIN HOMOLOG"/>
    <property type="match status" value="1"/>
</dbReference>
<keyword evidence="2" id="KW-0677">Repeat</keyword>
<dbReference type="PANTHER" id="PTHR44019">
    <property type="entry name" value="WD REPEAT-CONTAINING PROTEIN 55"/>
    <property type="match status" value="1"/>
</dbReference>
<dbReference type="InterPro" id="IPR011992">
    <property type="entry name" value="EF-hand-dom_pair"/>
</dbReference>
<evidence type="ECO:0000313" key="7">
    <source>
        <dbReference type="EMBL" id="CAK9030670.1"/>
    </source>
</evidence>
<evidence type="ECO:0000256" key="2">
    <source>
        <dbReference type="ARBA" id="ARBA00022737"/>
    </source>
</evidence>
<keyword evidence="1 4" id="KW-0853">WD repeat</keyword>
<dbReference type="SUPFAM" id="SSF47473">
    <property type="entry name" value="EF-hand"/>
    <property type="match status" value="1"/>
</dbReference>